<keyword evidence="2" id="KW-0547">Nucleotide-binding</keyword>
<comment type="similarity">
    <text evidence="4">Belongs to the MoaD family.</text>
</comment>
<dbReference type="Proteomes" id="UP000559987">
    <property type="component" value="Unassembled WGS sequence"/>
</dbReference>
<dbReference type="EMBL" id="JACHXZ010000001">
    <property type="protein sequence ID" value="MBB3167836.1"/>
    <property type="molecule type" value="Genomic_DNA"/>
</dbReference>
<dbReference type="RefSeq" id="WP_183908894.1">
    <property type="nucleotide sequence ID" value="NZ_JACHXZ010000001.1"/>
</dbReference>
<dbReference type="SUPFAM" id="SSF54285">
    <property type="entry name" value="MoaD/ThiS"/>
    <property type="match status" value="1"/>
</dbReference>
<dbReference type="GO" id="GO:0000166">
    <property type="term" value="F:nucleotide binding"/>
    <property type="evidence" value="ECO:0007669"/>
    <property type="project" value="UniProtKB-KW"/>
</dbReference>
<dbReference type="AlphaFoldDB" id="A0A839UPV4"/>
<proteinExistence type="inferred from homology"/>
<sequence>MINVKFFARLRDLLDTDSVDLNSESLHTAKDVIDQLIKDYPHWQDALSSTQWLVAINQTMAQPNSPVADGDEVAFFPPVTGG</sequence>
<keyword evidence="3" id="KW-0501">Molybdenum cofactor biosynthesis</keyword>
<evidence type="ECO:0000313" key="6">
    <source>
        <dbReference type="EMBL" id="MBB3167836.1"/>
    </source>
</evidence>
<dbReference type="InterPro" id="IPR012675">
    <property type="entry name" value="Beta-grasp_dom_sf"/>
</dbReference>
<dbReference type="InterPro" id="IPR016155">
    <property type="entry name" value="Mopterin_synth/thiamin_S_b"/>
</dbReference>
<dbReference type="InterPro" id="IPR044672">
    <property type="entry name" value="MOCS2A"/>
</dbReference>
<evidence type="ECO:0000256" key="2">
    <source>
        <dbReference type="ARBA" id="ARBA00022741"/>
    </source>
</evidence>
<gene>
    <name evidence="6" type="ORF">FHS30_001012</name>
</gene>
<comment type="pathway">
    <text evidence="1">Cofactor biosynthesis; molybdopterin biosynthesis.</text>
</comment>
<dbReference type="GO" id="GO:0006777">
    <property type="term" value="P:Mo-molybdopterin cofactor biosynthetic process"/>
    <property type="evidence" value="ECO:0007669"/>
    <property type="project" value="UniProtKB-KW"/>
</dbReference>
<dbReference type="InterPro" id="IPR010038">
    <property type="entry name" value="MoaD_arc-typ"/>
</dbReference>
<dbReference type="NCBIfam" id="TIGR01687">
    <property type="entry name" value="moaD_arch"/>
    <property type="match status" value="1"/>
</dbReference>
<evidence type="ECO:0000313" key="7">
    <source>
        <dbReference type="Proteomes" id="UP000559987"/>
    </source>
</evidence>
<dbReference type="InterPro" id="IPR003749">
    <property type="entry name" value="ThiS/MoaD-like"/>
</dbReference>
<protein>
    <recommendedName>
        <fullName evidence="5">Molybdopterin synthase sulfur carrier subunit</fullName>
    </recommendedName>
</protein>
<dbReference type="FunFam" id="3.10.20.30:FF:000010">
    <property type="entry name" value="Molybdopterin synthase sulfur carrier subunit"/>
    <property type="match status" value="1"/>
</dbReference>
<accession>A0A839UPV4</accession>
<evidence type="ECO:0000256" key="1">
    <source>
        <dbReference type="ARBA" id="ARBA00005046"/>
    </source>
</evidence>
<dbReference type="Gene3D" id="3.10.20.30">
    <property type="match status" value="1"/>
</dbReference>
<dbReference type="PANTHER" id="PTHR33359">
    <property type="entry name" value="MOLYBDOPTERIN SYNTHASE SULFUR CARRIER SUBUNIT"/>
    <property type="match status" value="1"/>
</dbReference>
<comment type="caution">
    <text evidence="6">The sequence shown here is derived from an EMBL/GenBank/DDBJ whole genome shotgun (WGS) entry which is preliminary data.</text>
</comment>
<evidence type="ECO:0000256" key="3">
    <source>
        <dbReference type="ARBA" id="ARBA00023150"/>
    </source>
</evidence>
<dbReference type="CDD" id="cd00754">
    <property type="entry name" value="Ubl_MoaD"/>
    <property type="match status" value="1"/>
</dbReference>
<reference evidence="6 7" key="1">
    <citation type="submission" date="2020-08" db="EMBL/GenBank/DDBJ databases">
        <title>Genomic Encyclopedia of Type Strains, Phase III (KMG-III): the genomes of soil and plant-associated and newly described type strains.</title>
        <authorList>
            <person name="Whitman W."/>
        </authorList>
    </citation>
    <scope>NUCLEOTIDE SEQUENCE [LARGE SCALE GENOMIC DNA]</scope>
    <source>
        <strain evidence="6 7">CECT 8571</strain>
    </source>
</reference>
<name>A0A839UPV4_9GAMM</name>
<organism evidence="6 7">
    <name type="scientific">Simiduia aestuariiviva</name>
    <dbReference type="NCBI Taxonomy" id="1510459"/>
    <lineage>
        <taxon>Bacteria</taxon>
        <taxon>Pseudomonadati</taxon>
        <taxon>Pseudomonadota</taxon>
        <taxon>Gammaproteobacteria</taxon>
        <taxon>Cellvibrionales</taxon>
        <taxon>Cellvibrionaceae</taxon>
        <taxon>Simiduia</taxon>
    </lineage>
</organism>
<keyword evidence="7" id="KW-1185">Reference proteome</keyword>
<dbReference type="Pfam" id="PF02597">
    <property type="entry name" value="ThiS"/>
    <property type="match status" value="1"/>
</dbReference>
<dbReference type="GO" id="GO:1990133">
    <property type="term" value="C:molybdopterin adenylyltransferase complex"/>
    <property type="evidence" value="ECO:0007669"/>
    <property type="project" value="TreeGrafter"/>
</dbReference>
<dbReference type="UniPathway" id="UPA00344"/>
<dbReference type="NCBIfam" id="TIGR01682">
    <property type="entry name" value="moaD"/>
    <property type="match status" value="1"/>
</dbReference>
<evidence type="ECO:0000256" key="4">
    <source>
        <dbReference type="ARBA" id="ARBA00024200"/>
    </source>
</evidence>
<evidence type="ECO:0000256" key="5">
    <source>
        <dbReference type="ARBA" id="ARBA00024247"/>
    </source>
</evidence>
<dbReference type="PANTHER" id="PTHR33359:SF1">
    <property type="entry name" value="MOLYBDOPTERIN SYNTHASE SULFUR CARRIER SUBUNIT"/>
    <property type="match status" value="1"/>
</dbReference>